<name>A0A1Y4JJ69_9BACE</name>
<sequence length="344" mass="39806">MIFSAEKWNNGKELKAVMKVNTAISFDMMEAPLRNAFRQYLVPLLGDAMAGEVVEIYRFGPNPDVLEQNTEGATEREKLDSCLLEICKRANANLAFWNDFDEISMRITDAGFQRQKSDNNESFQQVYKYQEDNLRTSLRNKGFNALDELLEFLYAHIAEYPEFATSQAYQDRKSAIVRSTADVNDVCFINGSRIIFLRLQPHLKFVEEMLLQPAIGDKLYEHLIDGLVNQSEDEGRRKDVERLRLACSRYIVAMAVRRLLMETGSITDRGLYFTTVQPGEKGNEERKPVDTERIAVQIQNLKADADMYMTALLRTARSYFSELYVGDPRRIFDRDNDHKHTFWT</sequence>
<reference evidence="2" key="1">
    <citation type="submission" date="2017-04" db="EMBL/GenBank/DDBJ databases">
        <title>Function of individual gut microbiota members based on whole genome sequencing of pure cultures obtained from chicken caecum.</title>
        <authorList>
            <person name="Medvecky M."/>
            <person name="Cejkova D."/>
            <person name="Polansky O."/>
            <person name="Karasova D."/>
            <person name="Kubasova T."/>
            <person name="Cizek A."/>
            <person name="Rychlik I."/>
        </authorList>
    </citation>
    <scope>NUCLEOTIDE SEQUENCE [LARGE SCALE GENOMIC DNA]</scope>
    <source>
        <strain evidence="2">An189</strain>
    </source>
</reference>
<dbReference type="Pfam" id="PF20459">
    <property type="entry name" value="DUF6712"/>
    <property type="match status" value="2"/>
</dbReference>
<accession>A0A1Y4JJ69</accession>
<proteinExistence type="predicted"/>
<dbReference type="EMBL" id="NFKE01000012">
    <property type="protein sequence ID" value="OUP32558.1"/>
    <property type="molecule type" value="Genomic_DNA"/>
</dbReference>
<protein>
    <submittedName>
        <fullName evidence="1">Uncharacterized protein</fullName>
    </submittedName>
</protein>
<dbReference type="InterPro" id="IPR046558">
    <property type="entry name" value="DUF6712"/>
</dbReference>
<gene>
    <name evidence="1" type="ORF">B5F24_14590</name>
</gene>
<dbReference type="RefSeq" id="WP_087413354.1">
    <property type="nucleotide sequence ID" value="NZ_NFKE01000012.1"/>
</dbReference>
<organism evidence="1 2">
    <name type="scientific">Bacteroides clarus</name>
    <dbReference type="NCBI Taxonomy" id="626929"/>
    <lineage>
        <taxon>Bacteria</taxon>
        <taxon>Pseudomonadati</taxon>
        <taxon>Bacteroidota</taxon>
        <taxon>Bacteroidia</taxon>
        <taxon>Bacteroidales</taxon>
        <taxon>Bacteroidaceae</taxon>
        <taxon>Bacteroides</taxon>
    </lineage>
</organism>
<evidence type="ECO:0000313" key="2">
    <source>
        <dbReference type="Proteomes" id="UP000196587"/>
    </source>
</evidence>
<evidence type="ECO:0000313" key="1">
    <source>
        <dbReference type="EMBL" id="OUP32558.1"/>
    </source>
</evidence>
<comment type="caution">
    <text evidence="1">The sequence shown here is derived from an EMBL/GenBank/DDBJ whole genome shotgun (WGS) entry which is preliminary data.</text>
</comment>
<dbReference type="Proteomes" id="UP000196587">
    <property type="component" value="Unassembled WGS sequence"/>
</dbReference>
<dbReference type="AlphaFoldDB" id="A0A1Y4JJ69"/>